<dbReference type="EMBL" id="CP016793">
    <property type="protein sequence ID" value="ANZ39606.1"/>
    <property type="molecule type" value="Genomic_DNA"/>
</dbReference>
<dbReference type="KEGG" id="led:BBK82_29735"/>
<dbReference type="AlphaFoldDB" id="A0A1B2HPH5"/>
<gene>
    <name evidence="1" type="ORF">BBK82_29735</name>
</gene>
<reference evidence="1 2" key="1">
    <citation type="submission" date="2016-07" db="EMBL/GenBank/DDBJ databases">
        <title>Complete genome sequence of the Lentzea guizhouensis DHS C013.</title>
        <authorList>
            <person name="Cao C."/>
        </authorList>
    </citation>
    <scope>NUCLEOTIDE SEQUENCE [LARGE SCALE GENOMIC DNA]</scope>
    <source>
        <strain evidence="1 2">DHS C013</strain>
    </source>
</reference>
<sequence length="74" mass="7634">MLTVAEVEAVVMVRSATSNTVRRMVRHGSSGTARIDTVSSASREVVADNGSVVCMASVRADARARASCASAAVH</sequence>
<evidence type="ECO:0000313" key="1">
    <source>
        <dbReference type="EMBL" id="ANZ39606.1"/>
    </source>
</evidence>
<name>A0A1B2HPH5_9PSEU</name>
<dbReference type="RefSeq" id="WP_065917947.1">
    <property type="nucleotide sequence ID" value="NZ_CP016793.1"/>
</dbReference>
<protein>
    <submittedName>
        <fullName evidence="1">Uncharacterized protein</fullName>
    </submittedName>
</protein>
<accession>A0A1B2HPH5</accession>
<organism evidence="1 2">
    <name type="scientific">Lentzea guizhouensis</name>
    <dbReference type="NCBI Taxonomy" id="1586287"/>
    <lineage>
        <taxon>Bacteria</taxon>
        <taxon>Bacillati</taxon>
        <taxon>Actinomycetota</taxon>
        <taxon>Actinomycetes</taxon>
        <taxon>Pseudonocardiales</taxon>
        <taxon>Pseudonocardiaceae</taxon>
        <taxon>Lentzea</taxon>
    </lineage>
</organism>
<evidence type="ECO:0000313" key="2">
    <source>
        <dbReference type="Proteomes" id="UP000093053"/>
    </source>
</evidence>
<dbReference type="Proteomes" id="UP000093053">
    <property type="component" value="Chromosome"/>
</dbReference>
<proteinExistence type="predicted"/>
<dbReference type="STRING" id="1586287.BBK82_29735"/>
<keyword evidence="2" id="KW-1185">Reference proteome</keyword>